<accession>A0A8T4KR35</accession>
<dbReference type="GO" id="GO:0003735">
    <property type="term" value="F:structural constituent of ribosome"/>
    <property type="evidence" value="ECO:0007669"/>
    <property type="project" value="InterPro"/>
</dbReference>
<comment type="caution">
    <text evidence="5">The sequence shown here is derived from an EMBL/GenBank/DDBJ whole genome shotgun (WGS) entry which is preliminary data.</text>
</comment>
<dbReference type="GO" id="GO:0000028">
    <property type="term" value="P:ribosomal small subunit assembly"/>
    <property type="evidence" value="ECO:0007669"/>
    <property type="project" value="TreeGrafter"/>
</dbReference>
<name>A0A8T4KR35_9ARCH</name>
<reference evidence="5" key="2">
    <citation type="submission" date="2021-05" db="EMBL/GenBank/DDBJ databases">
        <title>Protein family content uncovers lineage relationships and bacterial pathway maintenance mechanisms in DPANN archaea.</title>
        <authorList>
            <person name="Castelle C.J."/>
            <person name="Meheust R."/>
            <person name="Jaffe A.L."/>
            <person name="Seitz K."/>
            <person name="Gong X."/>
            <person name="Baker B.J."/>
            <person name="Banfield J.F."/>
        </authorList>
    </citation>
    <scope>NUCLEOTIDE SEQUENCE</scope>
    <source>
        <strain evidence="5">RIFCSPHIGHO2_01_FULL_AR10_44_11</strain>
    </source>
</reference>
<dbReference type="GO" id="GO:0022627">
    <property type="term" value="C:cytosolic small ribosomal subunit"/>
    <property type="evidence" value="ECO:0007669"/>
    <property type="project" value="TreeGrafter"/>
</dbReference>
<dbReference type="SUPFAM" id="SSF50249">
    <property type="entry name" value="Nucleic acid-binding proteins"/>
    <property type="match status" value="1"/>
</dbReference>
<keyword evidence="2 4" id="KW-0689">Ribosomal protein</keyword>
<dbReference type="InterPro" id="IPR012340">
    <property type="entry name" value="NA-bd_OB-fold"/>
</dbReference>
<evidence type="ECO:0000313" key="6">
    <source>
        <dbReference type="Proteomes" id="UP000677687"/>
    </source>
</evidence>
<dbReference type="EMBL" id="JAGVWD010000039">
    <property type="protein sequence ID" value="MBS3057483.1"/>
    <property type="molecule type" value="Genomic_DNA"/>
</dbReference>
<dbReference type="GO" id="GO:0006412">
    <property type="term" value="P:translation"/>
    <property type="evidence" value="ECO:0007669"/>
    <property type="project" value="UniProtKB-UniRule"/>
</dbReference>
<dbReference type="GO" id="GO:0030490">
    <property type="term" value="P:maturation of SSU-rRNA"/>
    <property type="evidence" value="ECO:0007669"/>
    <property type="project" value="TreeGrafter"/>
</dbReference>
<dbReference type="PANTHER" id="PTHR10769:SF3">
    <property type="entry name" value="SMALL RIBOSOMAL SUBUNIT PROTEIN ES28"/>
    <property type="match status" value="1"/>
</dbReference>
<evidence type="ECO:0000313" key="5">
    <source>
        <dbReference type="EMBL" id="MBS3057483.1"/>
    </source>
</evidence>
<protein>
    <recommendedName>
        <fullName evidence="4">Small ribosomal subunit protein eS28</fullName>
    </recommendedName>
</protein>
<gene>
    <name evidence="4" type="primary">rps28e</name>
    <name evidence="5" type="ORF">J4415_02535</name>
</gene>
<dbReference type="Pfam" id="PF01200">
    <property type="entry name" value="Ribosomal_S28e"/>
    <property type="match status" value="1"/>
</dbReference>
<dbReference type="Proteomes" id="UP000677687">
    <property type="component" value="Unassembled WGS sequence"/>
</dbReference>
<dbReference type="InterPro" id="IPR000289">
    <property type="entry name" value="Ribosomal_eS28"/>
</dbReference>
<reference evidence="5" key="1">
    <citation type="submission" date="2021-03" db="EMBL/GenBank/DDBJ databases">
        <authorList>
            <person name="Jaffe A."/>
        </authorList>
    </citation>
    <scope>NUCLEOTIDE SEQUENCE</scope>
    <source>
        <strain evidence="5">RIFCSPHIGHO2_01_FULL_AR10_44_11</strain>
    </source>
</reference>
<dbReference type="HAMAP" id="MF_00292">
    <property type="entry name" value="Ribosomal_eS28"/>
    <property type="match status" value="1"/>
</dbReference>
<dbReference type="AlphaFoldDB" id="A0A8T4KR35"/>
<evidence type="ECO:0000256" key="2">
    <source>
        <dbReference type="ARBA" id="ARBA00022980"/>
    </source>
</evidence>
<evidence type="ECO:0000256" key="4">
    <source>
        <dbReference type="HAMAP-Rule" id="MF_00292"/>
    </source>
</evidence>
<evidence type="ECO:0000256" key="1">
    <source>
        <dbReference type="ARBA" id="ARBA00005943"/>
    </source>
</evidence>
<dbReference type="Gene3D" id="2.40.50.140">
    <property type="entry name" value="Nucleic acid-binding proteins"/>
    <property type="match status" value="1"/>
</dbReference>
<comment type="similarity">
    <text evidence="1 4">Belongs to the eukaryotic ribosomal protein eS28 family.</text>
</comment>
<proteinExistence type="inferred from homology"/>
<keyword evidence="3 4" id="KW-0687">Ribonucleoprotein</keyword>
<evidence type="ECO:0000256" key="3">
    <source>
        <dbReference type="ARBA" id="ARBA00023274"/>
    </source>
</evidence>
<organism evidence="5 6">
    <name type="scientific">Candidatus Iainarchaeum sp</name>
    <dbReference type="NCBI Taxonomy" id="3101447"/>
    <lineage>
        <taxon>Archaea</taxon>
        <taxon>Candidatus Iainarchaeota</taxon>
        <taxon>Candidatus Iainarchaeia</taxon>
        <taxon>Candidatus Iainarchaeales</taxon>
        <taxon>Candidatus Iainarchaeaceae</taxon>
        <taxon>Candidatus Iainarchaeum</taxon>
    </lineage>
</organism>
<dbReference type="PANTHER" id="PTHR10769">
    <property type="entry name" value="40S RIBOSOMAL PROTEIN S28"/>
    <property type="match status" value="1"/>
</dbReference>
<sequence length="73" mass="8178">MAEYREKGTPAEVVEVVKRTGVYGEIKQVLCKILEGPEVGRVKRRNVKGNLKKGDIVVLLNTEREAKEIKARG</sequence>